<dbReference type="STRING" id="413071.G9N784"/>
<evidence type="ECO:0000313" key="3">
    <source>
        <dbReference type="EMBL" id="EHK17582.1"/>
    </source>
</evidence>
<dbReference type="OrthoDB" id="3061561at2759"/>
<feature type="transmembrane region" description="Helical" evidence="1">
    <location>
        <begin position="205"/>
        <end position="223"/>
    </location>
</feature>
<keyword evidence="2" id="KW-0732">Signal</keyword>
<dbReference type="InParanoid" id="G9N784"/>
<proteinExistence type="predicted"/>
<dbReference type="RefSeq" id="XP_013951600.1">
    <property type="nucleotide sequence ID" value="XM_014096125.1"/>
</dbReference>
<dbReference type="eggNOG" id="ENOG502SPX8">
    <property type="taxonomic scope" value="Eukaryota"/>
</dbReference>
<keyword evidence="1" id="KW-0472">Membrane</keyword>
<keyword evidence="1" id="KW-0812">Transmembrane</keyword>
<dbReference type="PANTHER" id="PTHR35043">
    <property type="entry name" value="TRANSCRIPTION FACTOR DOMAIN-CONTAINING PROTEIN"/>
    <property type="match status" value="1"/>
</dbReference>
<feature type="transmembrane region" description="Helical" evidence="1">
    <location>
        <begin position="350"/>
        <end position="370"/>
    </location>
</feature>
<feature type="transmembrane region" description="Helical" evidence="1">
    <location>
        <begin position="235"/>
        <end position="254"/>
    </location>
</feature>
<dbReference type="Proteomes" id="UP000007115">
    <property type="component" value="Unassembled WGS sequence"/>
</dbReference>
<dbReference type="VEuPathDB" id="FungiDB:TRIVIDRAFT_14128"/>
<gene>
    <name evidence="3" type="ORF">TRIVIDRAFT_14128</name>
</gene>
<dbReference type="GeneID" id="25787835"/>
<evidence type="ECO:0000256" key="2">
    <source>
        <dbReference type="SAM" id="SignalP"/>
    </source>
</evidence>
<protein>
    <submittedName>
        <fullName evidence="3">Uncharacterized protein</fullName>
    </submittedName>
</protein>
<dbReference type="HOGENOM" id="CLU_022883_4_1_1"/>
<feature type="transmembrane region" description="Helical" evidence="1">
    <location>
        <begin position="321"/>
        <end position="344"/>
    </location>
</feature>
<dbReference type="PANTHER" id="PTHR35043:SF7">
    <property type="entry name" value="TRANSCRIPTION FACTOR DOMAIN-CONTAINING PROTEIN"/>
    <property type="match status" value="1"/>
</dbReference>
<dbReference type="AlphaFoldDB" id="G9N784"/>
<name>G9N784_HYPVG</name>
<dbReference type="OMA" id="WVANELE"/>
<evidence type="ECO:0000256" key="1">
    <source>
        <dbReference type="SAM" id="Phobius"/>
    </source>
</evidence>
<reference evidence="3 4" key="1">
    <citation type="journal article" date="2011" name="Genome Biol.">
        <title>Comparative genome sequence analysis underscores mycoparasitism as the ancestral life style of Trichoderma.</title>
        <authorList>
            <person name="Kubicek C.P."/>
            <person name="Herrera-Estrella A."/>
            <person name="Seidl-Seiboth V."/>
            <person name="Martinez D.A."/>
            <person name="Druzhinina I.S."/>
            <person name="Thon M."/>
            <person name="Zeilinger S."/>
            <person name="Casas-Flores S."/>
            <person name="Horwitz B.A."/>
            <person name="Mukherjee P.K."/>
            <person name="Mukherjee M."/>
            <person name="Kredics L."/>
            <person name="Alcaraz L.D."/>
            <person name="Aerts A."/>
            <person name="Antal Z."/>
            <person name="Atanasova L."/>
            <person name="Cervantes-Badillo M.G."/>
            <person name="Challacombe J."/>
            <person name="Chertkov O."/>
            <person name="McCluskey K."/>
            <person name="Coulpier F."/>
            <person name="Deshpande N."/>
            <person name="von Doehren H."/>
            <person name="Ebbole D.J."/>
            <person name="Esquivel-Naranjo E.U."/>
            <person name="Fekete E."/>
            <person name="Flipphi M."/>
            <person name="Glaser F."/>
            <person name="Gomez-Rodriguez E.Y."/>
            <person name="Gruber S."/>
            <person name="Han C."/>
            <person name="Henrissat B."/>
            <person name="Hermosa R."/>
            <person name="Hernandez-Onate M."/>
            <person name="Karaffa L."/>
            <person name="Kosti I."/>
            <person name="Le Crom S."/>
            <person name="Lindquist E."/>
            <person name="Lucas S."/>
            <person name="Luebeck M."/>
            <person name="Luebeck P.S."/>
            <person name="Margeot A."/>
            <person name="Metz B."/>
            <person name="Misra M."/>
            <person name="Nevalainen H."/>
            <person name="Omann M."/>
            <person name="Packer N."/>
            <person name="Perrone G."/>
            <person name="Uresti-Rivera E.E."/>
            <person name="Salamov A."/>
            <person name="Schmoll M."/>
            <person name="Seiboth B."/>
            <person name="Shapiro H."/>
            <person name="Sukno S."/>
            <person name="Tamayo-Ramos J.A."/>
            <person name="Tisch D."/>
            <person name="Wiest A."/>
            <person name="Wilkinson H.H."/>
            <person name="Zhang M."/>
            <person name="Coutinho P.M."/>
            <person name="Kenerley C.M."/>
            <person name="Monte E."/>
            <person name="Baker S.E."/>
            <person name="Grigoriev I.V."/>
        </authorList>
    </citation>
    <scope>NUCLEOTIDE SEQUENCE [LARGE SCALE GENOMIC DNA]</scope>
    <source>
        <strain evidence="4">Gv29-8 / FGSC 10586</strain>
    </source>
</reference>
<feature type="signal peptide" evidence="2">
    <location>
        <begin position="1"/>
        <end position="25"/>
    </location>
</feature>
<keyword evidence="1" id="KW-1133">Transmembrane helix</keyword>
<feature type="non-terminal residue" evidence="3">
    <location>
        <position position="1"/>
    </location>
</feature>
<accession>G9N784</accession>
<comment type="caution">
    <text evidence="3">The sequence shown here is derived from an EMBL/GenBank/DDBJ whole genome shotgun (WGS) entry which is preliminary data.</text>
</comment>
<organism evidence="3 4">
    <name type="scientific">Hypocrea virens (strain Gv29-8 / FGSC 10586)</name>
    <name type="common">Gliocladium virens</name>
    <name type="synonym">Trichoderma virens</name>
    <dbReference type="NCBI Taxonomy" id="413071"/>
    <lineage>
        <taxon>Eukaryota</taxon>
        <taxon>Fungi</taxon>
        <taxon>Dikarya</taxon>
        <taxon>Ascomycota</taxon>
        <taxon>Pezizomycotina</taxon>
        <taxon>Sordariomycetes</taxon>
        <taxon>Hypocreomycetidae</taxon>
        <taxon>Hypocreales</taxon>
        <taxon>Hypocreaceae</taxon>
        <taxon>Trichoderma</taxon>
    </lineage>
</organism>
<keyword evidence="4" id="KW-1185">Reference proteome</keyword>
<sequence length="371" mass="42224">QLLQMKLPRWSSYFLAFYLPPLVQAYTVFETNCSAPVITSNYVSSPNTRGTLDILWSSLFTIFACTWTLQHPNVPKQRDEDTKWKNVKWGLKKFGRSTLRMLSTILAPELIIAAACDDFIAARENLKKMKKYAKRDKVPWTLRHSYYANMGGAEAASQGSAPLGPYLNPYHLTGANIITLRRNGYISKLPYIKEAEIKDRSKGDVLVKIIALGQIVWSIFQIVVRAVRRLPVSPLDVAVAAYAVCAVIIYFIYWGKPQRVDYAHTIQLDPMTHEILQLIKFNGNRRIFREEMKELLKLQPAPMGAPISMDSSKRPWYKMRVPAFAALGAVQFGGIHAIAWNFAFPSTFELIFWRCASIYMTAAPLCAWLLF</sequence>
<dbReference type="EMBL" id="ABDF02000088">
    <property type="protein sequence ID" value="EHK17582.1"/>
    <property type="molecule type" value="Genomic_DNA"/>
</dbReference>
<feature type="non-terminal residue" evidence="3">
    <location>
        <position position="371"/>
    </location>
</feature>
<feature type="chain" id="PRO_5003524164" evidence="2">
    <location>
        <begin position="26"/>
        <end position="371"/>
    </location>
</feature>
<evidence type="ECO:0000313" key="4">
    <source>
        <dbReference type="Proteomes" id="UP000007115"/>
    </source>
</evidence>